<dbReference type="Gene3D" id="2.60.40.1730">
    <property type="entry name" value="tricorn interacting facor f3 domain"/>
    <property type="match status" value="1"/>
</dbReference>
<accession>A0A1F7GG45</accession>
<dbReference type="Gene3D" id="2.60.40.1910">
    <property type="match status" value="1"/>
</dbReference>
<evidence type="ECO:0000256" key="7">
    <source>
        <dbReference type="ARBA" id="ARBA00022833"/>
    </source>
</evidence>
<dbReference type="EMBL" id="MFZI01000077">
    <property type="protein sequence ID" value="OGK17879.1"/>
    <property type="molecule type" value="Genomic_DNA"/>
</dbReference>
<dbReference type="Pfam" id="PF17900">
    <property type="entry name" value="Peptidase_M1_N"/>
    <property type="match status" value="1"/>
</dbReference>
<dbReference type="SUPFAM" id="SSF63737">
    <property type="entry name" value="Leukotriene A4 hydrolase N-terminal domain"/>
    <property type="match status" value="1"/>
</dbReference>
<keyword evidence="8 12" id="KW-0482">Metalloprotease</keyword>
<dbReference type="InterPro" id="IPR024571">
    <property type="entry name" value="ERAP1-like_C_dom"/>
</dbReference>
<dbReference type="FunFam" id="1.10.390.10:FF:000001">
    <property type="entry name" value="Aminopeptidase"/>
    <property type="match status" value="1"/>
</dbReference>
<dbReference type="InterPro" id="IPR014782">
    <property type="entry name" value="Peptidase_M1_dom"/>
</dbReference>
<feature type="domain" description="Peptidase M1 membrane alanine aminopeptidase" evidence="13">
    <location>
        <begin position="242"/>
        <end position="459"/>
    </location>
</feature>
<dbReference type="InterPro" id="IPR045357">
    <property type="entry name" value="Aminopeptidase_N-like_N"/>
</dbReference>
<dbReference type="InterPro" id="IPR001930">
    <property type="entry name" value="Peptidase_M1"/>
</dbReference>
<dbReference type="Pfam" id="PF11838">
    <property type="entry name" value="ERAP1_C"/>
    <property type="match status" value="1"/>
</dbReference>
<comment type="caution">
    <text evidence="16">The sequence shown here is derived from an EMBL/GenBank/DDBJ whole genome shotgun (WGS) entry which is preliminary data.</text>
</comment>
<keyword evidence="4 12" id="KW-0645">Protease</keyword>
<dbReference type="InterPro" id="IPR042097">
    <property type="entry name" value="Aminopeptidase_N-like_N_sf"/>
</dbReference>
<dbReference type="GO" id="GO:0005737">
    <property type="term" value="C:cytoplasm"/>
    <property type="evidence" value="ECO:0007669"/>
    <property type="project" value="TreeGrafter"/>
</dbReference>
<dbReference type="EC" id="3.4.11.-" evidence="12"/>
<dbReference type="Gene3D" id="1.25.50.20">
    <property type="match status" value="1"/>
</dbReference>
<dbReference type="InterPro" id="IPR027268">
    <property type="entry name" value="Peptidase_M4/M1_CTD_sf"/>
</dbReference>
<evidence type="ECO:0000259" key="15">
    <source>
        <dbReference type="Pfam" id="PF17900"/>
    </source>
</evidence>
<dbReference type="InterPro" id="IPR050344">
    <property type="entry name" value="Peptidase_M1_aminopeptidases"/>
</dbReference>
<evidence type="ECO:0000256" key="2">
    <source>
        <dbReference type="ARBA" id="ARBA00010136"/>
    </source>
</evidence>
<keyword evidence="6 12" id="KW-0378">Hydrolase</keyword>
<evidence type="ECO:0000256" key="11">
    <source>
        <dbReference type="PIRSR" id="PIRSR634016-4"/>
    </source>
</evidence>
<feature type="binding site" evidence="10">
    <location>
        <position position="318"/>
    </location>
    <ligand>
        <name>Zn(2+)</name>
        <dbReference type="ChEBI" id="CHEBI:29105"/>
        <note>catalytic</note>
    </ligand>
</feature>
<keyword evidence="3 12" id="KW-0031">Aminopeptidase</keyword>
<sequence>MKKSVIKPINYKLIFEPDLKKFSFKGNEILLFEVVDPTKKIELDLVELKITDCRLQINQRNKIDSYQTDKQKEKLTIFLSQKLEPGIYELFIEFTGILNDKLAGFYRSKYSDKGKEKYIATTQFEAADAKRAFPCVDHPAYKGTFDVSFIIDKNLSALSNTLPKRVINLKRQANLNSTSQVKRGAWQRARMGKKMVIFERTPLMSTYLLYLGVGEFEFIEDKYRDILLRVVTTPGKKEYGKFALDCSKKFLKFYEEYFDYPYPLKKLDLIAVPDFASGAMENWGAITFRENALLLYPNLSSRATMERIAEVVAHELVHQWFGNLVTMKWWDDLWLNESFATYMAYKALDKFWPEWKVWSGYLTYAVFGAMSLDGLKSTRSIHAKVLNPHEIDELFDEIAYEKGGSILRMIHEYLGPKVYRDGLRNYIRKFEYANAEADDLWSSLQDASRKPVKEIMRKYVLQKGFPLVELSTKGRMLNLKQERFFYLDYKDESKWIIPLVFKLAKKSYAKELIERKEKKIPFKKSPFLYLNTDYSSFFISKYDSKNLLSLGKHIQKLNELEKIGLIHDLFSLVTNGKMELKECLDFLETHTLNEKREEVLQYMIGKLSGVYLLIRGKKIKKLILYFASKSLKLTGANPKEKEDINITHLRNTALSSLSSLDDKKTQEFIRNKFEIFVKTKVLHPDLRGAVYSGAVWQKDFYHGKIKELFEKSTVQEEKAKLLMSLGNSKNAHLIRKTLDYGLTGRVRFSDLFYLIAAVSRNRFATEEAYDWCVRNWDIIKKKTGGHSTVLLRRMLKMIVPIGAVRKVNDAITFLETHRIVGLERTYEQVKEELLINSRLVKRLKR</sequence>
<dbReference type="AlphaFoldDB" id="A0A1F7GG45"/>
<dbReference type="GO" id="GO:0006508">
    <property type="term" value="P:proteolysis"/>
    <property type="evidence" value="ECO:0007669"/>
    <property type="project" value="UniProtKB-KW"/>
</dbReference>
<feature type="domain" description="ERAP1-like C-terminal" evidence="14">
    <location>
        <begin position="527"/>
        <end position="832"/>
    </location>
</feature>
<dbReference type="SUPFAM" id="SSF55486">
    <property type="entry name" value="Metalloproteases ('zincins'), catalytic domain"/>
    <property type="match status" value="1"/>
</dbReference>
<evidence type="ECO:0000256" key="10">
    <source>
        <dbReference type="PIRSR" id="PIRSR634016-3"/>
    </source>
</evidence>
<dbReference type="GO" id="GO:0042277">
    <property type="term" value="F:peptide binding"/>
    <property type="evidence" value="ECO:0007669"/>
    <property type="project" value="TreeGrafter"/>
</dbReference>
<name>A0A1F7GG45_9BACT</name>
<dbReference type="GO" id="GO:0070006">
    <property type="term" value="F:metalloaminopeptidase activity"/>
    <property type="evidence" value="ECO:0007669"/>
    <property type="project" value="TreeGrafter"/>
</dbReference>
<comment type="catalytic activity">
    <reaction evidence="1">
        <text>Release of an N-terminal amino acid, Xaa-|-Yaa- from a peptide, amide or arylamide. Xaa is preferably Ala, but may be most amino acids including Pro (slow action). When a terminal hydrophobic residue is followed by a prolyl residue, the two may be released as an intact Xaa-Pro dipeptide.</text>
        <dbReference type="EC" id="3.4.11.2"/>
    </reaction>
</comment>
<dbReference type="GO" id="GO:0005615">
    <property type="term" value="C:extracellular space"/>
    <property type="evidence" value="ECO:0007669"/>
    <property type="project" value="TreeGrafter"/>
</dbReference>
<dbReference type="Pfam" id="PF01433">
    <property type="entry name" value="Peptidase_M1"/>
    <property type="match status" value="1"/>
</dbReference>
<evidence type="ECO:0000259" key="13">
    <source>
        <dbReference type="Pfam" id="PF01433"/>
    </source>
</evidence>
<evidence type="ECO:0000256" key="5">
    <source>
        <dbReference type="ARBA" id="ARBA00022723"/>
    </source>
</evidence>
<dbReference type="PANTHER" id="PTHR11533">
    <property type="entry name" value="PROTEASE M1 ZINC METALLOPROTEASE"/>
    <property type="match status" value="1"/>
</dbReference>
<dbReference type="GO" id="GO:0016020">
    <property type="term" value="C:membrane"/>
    <property type="evidence" value="ECO:0007669"/>
    <property type="project" value="TreeGrafter"/>
</dbReference>
<comment type="cofactor">
    <cofactor evidence="10 12">
        <name>Zn(2+)</name>
        <dbReference type="ChEBI" id="CHEBI:29105"/>
    </cofactor>
    <text evidence="10 12">Binds 1 zinc ion per subunit.</text>
</comment>
<reference evidence="16 17" key="1">
    <citation type="journal article" date="2016" name="Nat. Commun.">
        <title>Thousands of microbial genomes shed light on interconnected biogeochemical processes in an aquifer system.</title>
        <authorList>
            <person name="Anantharaman K."/>
            <person name="Brown C.T."/>
            <person name="Hug L.A."/>
            <person name="Sharon I."/>
            <person name="Castelle C.J."/>
            <person name="Probst A.J."/>
            <person name="Thomas B.C."/>
            <person name="Singh A."/>
            <person name="Wilkins M.J."/>
            <person name="Karaoz U."/>
            <person name="Brodie E.L."/>
            <person name="Williams K.H."/>
            <person name="Hubbard S.S."/>
            <person name="Banfield J.F."/>
        </authorList>
    </citation>
    <scope>NUCLEOTIDE SEQUENCE [LARGE SCALE GENOMIC DNA]</scope>
</reference>
<comment type="similarity">
    <text evidence="2 12">Belongs to the peptidase M1 family.</text>
</comment>
<proteinExistence type="inferred from homology"/>
<keyword evidence="5 10" id="KW-0479">Metal-binding</keyword>
<feature type="binding site" evidence="10">
    <location>
        <position position="314"/>
    </location>
    <ligand>
        <name>Zn(2+)</name>
        <dbReference type="ChEBI" id="CHEBI:29105"/>
        <note>catalytic</note>
    </ligand>
</feature>
<evidence type="ECO:0000313" key="16">
    <source>
        <dbReference type="EMBL" id="OGK17879.1"/>
    </source>
</evidence>
<feature type="domain" description="Aminopeptidase N-like N-terminal" evidence="15">
    <location>
        <begin position="7"/>
        <end position="208"/>
    </location>
</feature>
<evidence type="ECO:0000313" key="17">
    <source>
        <dbReference type="Proteomes" id="UP000177026"/>
    </source>
</evidence>
<evidence type="ECO:0000256" key="6">
    <source>
        <dbReference type="ARBA" id="ARBA00022801"/>
    </source>
</evidence>
<evidence type="ECO:0000256" key="3">
    <source>
        <dbReference type="ARBA" id="ARBA00022438"/>
    </source>
</evidence>
<keyword evidence="7 10" id="KW-0862">Zinc</keyword>
<dbReference type="GO" id="GO:0016285">
    <property type="term" value="F:alanyl aminopeptidase activity"/>
    <property type="evidence" value="ECO:0007669"/>
    <property type="project" value="UniProtKB-EC"/>
</dbReference>
<evidence type="ECO:0000256" key="8">
    <source>
        <dbReference type="ARBA" id="ARBA00023049"/>
    </source>
</evidence>
<dbReference type="PRINTS" id="PR00756">
    <property type="entry name" value="ALADIPTASE"/>
</dbReference>
<evidence type="ECO:0000259" key="14">
    <source>
        <dbReference type="Pfam" id="PF11838"/>
    </source>
</evidence>
<gene>
    <name evidence="16" type="ORF">A2866_00485</name>
</gene>
<evidence type="ECO:0000256" key="12">
    <source>
        <dbReference type="RuleBase" id="RU364040"/>
    </source>
</evidence>
<feature type="active site" description="Proton acceptor" evidence="9">
    <location>
        <position position="315"/>
    </location>
</feature>
<protein>
    <recommendedName>
        <fullName evidence="12">Aminopeptidase</fullName>
        <ecNumber evidence="12">3.4.11.-</ecNumber>
    </recommendedName>
</protein>
<evidence type="ECO:0000256" key="4">
    <source>
        <dbReference type="ARBA" id="ARBA00022670"/>
    </source>
</evidence>
<feature type="site" description="Transition state stabilizer" evidence="11">
    <location>
        <position position="400"/>
    </location>
</feature>
<dbReference type="GO" id="GO:0043171">
    <property type="term" value="P:peptide catabolic process"/>
    <property type="evidence" value="ECO:0007669"/>
    <property type="project" value="TreeGrafter"/>
</dbReference>
<feature type="binding site" evidence="10">
    <location>
        <position position="337"/>
    </location>
    <ligand>
        <name>Zn(2+)</name>
        <dbReference type="ChEBI" id="CHEBI:29105"/>
        <note>catalytic</note>
    </ligand>
</feature>
<evidence type="ECO:0000256" key="9">
    <source>
        <dbReference type="PIRSR" id="PIRSR634016-1"/>
    </source>
</evidence>
<dbReference type="PANTHER" id="PTHR11533:SF174">
    <property type="entry name" value="PUROMYCIN-SENSITIVE AMINOPEPTIDASE-RELATED"/>
    <property type="match status" value="1"/>
</dbReference>
<dbReference type="Gene3D" id="1.10.390.10">
    <property type="entry name" value="Neutral Protease Domain 2"/>
    <property type="match status" value="1"/>
</dbReference>
<dbReference type="Proteomes" id="UP000177026">
    <property type="component" value="Unassembled WGS sequence"/>
</dbReference>
<dbReference type="InterPro" id="IPR034016">
    <property type="entry name" value="M1_APN-typ"/>
</dbReference>
<organism evidence="16 17">
    <name type="scientific">Candidatus Roizmanbacteria bacterium RIFCSPHIGHO2_01_FULL_39_8</name>
    <dbReference type="NCBI Taxonomy" id="1802033"/>
    <lineage>
        <taxon>Bacteria</taxon>
        <taxon>Candidatus Roizmaniibacteriota</taxon>
    </lineage>
</organism>
<dbReference type="GO" id="GO:0008270">
    <property type="term" value="F:zinc ion binding"/>
    <property type="evidence" value="ECO:0007669"/>
    <property type="project" value="UniProtKB-UniRule"/>
</dbReference>
<dbReference type="CDD" id="cd09601">
    <property type="entry name" value="M1_APN-Q_like"/>
    <property type="match status" value="1"/>
</dbReference>
<evidence type="ECO:0000256" key="1">
    <source>
        <dbReference type="ARBA" id="ARBA00000098"/>
    </source>
</evidence>